<dbReference type="PANTHER" id="PTHR15735:SF12">
    <property type="entry name" value="CDC42-INTERACTING PROTEIN 4, ISOFORM B"/>
    <property type="match status" value="1"/>
</dbReference>
<dbReference type="Gene3D" id="6.10.140.470">
    <property type="match status" value="1"/>
</dbReference>
<dbReference type="GO" id="GO:0003712">
    <property type="term" value="F:transcription coregulator activity"/>
    <property type="evidence" value="ECO:0007669"/>
    <property type="project" value="InterPro"/>
</dbReference>
<keyword evidence="6 13" id="KW-0728">SH3 domain</keyword>
<comment type="similarity">
    <text evidence="4">Belongs to the FNBP1 family.</text>
</comment>
<feature type="domain" description="SH3" evidence="16">
    <location>
        <begin position="660"/>
        <end position="726"/>
    </location>
</feature>
<dbReference type="SMART" id="SM00326">
    <property type="entry name" value="SH3"/>
    <property type="match status" value="1"/>
</dbReference>
<dbReference type="GO" id="GO:0005737">
    <property type="term" value="C:cytoplasm"/>
    <property type="evidence" value="ECO:0007669"/>
    <property type="project" value="UniProtKB-SubCell"/>
</dbReference>
<dbReference type="GO" id="GO:0016592">
    <property type="term" value="C:mediator complex"/>
    <property type="evidence" value="ECO:0007669"/>
    <property type="project" value="InterPro"/>
</dbReference>
<evidence type="ECO:0000256" key="9">
    <source>
        <dbReference type="ARBA" id="ARBA00022583"/>
    </source>
</evidence>
<dbReference type="WBParaSite" id="GPLIN_001267900">
    <property type="protein sequence ID" value="GPLIN_001267900"/>
    <property type="gene ID" value="GPLIN_001267900"/>
</dbReference>
<dbReference type="CDD" id="cd11619">
    <property type="entry name" value="HR1_CIP4-like"/>
    <property type="match status" value="1"/>
</dbReference>
<dbReference type="InterPro" id="IPR036028">
    <property type="entry name" value="SH3-like_dom_sf"/>
</dbReference>
<feature type="compositionally biased region" description="Polar residues" evidence="15">
    <location>
        <begin position="317"/>
        <end position="326"/>
    </location>
</feature>
<sequence length="942" mass="102585">MSSISTGDESQHIVTSKADDAKGWNQLWDKAPVVSAHTSRGIDFLERFGQFAKERALIEEEYAAKLKSLAKRSRGKKNEDDESKMYSTTMAFLTMLDEIESLASQHEVVGERLRNDLCPKLVEKCRQLRTMRKKQFQYFEMMEKHLQARVDELAKQKKNYEKAHLDAQGAHVKGAKADKNMNLSRIELEKAKTNANTKNAICEQSKQNYAAQLGATNQAKFEHYNVILPKVLEVMRQLDVERIEFSKKAMLECVAAETSVLNIIQRCYSDMNTAIGTINPNSDTLAVVEQTKTGFVHPLDFHFEDLGDPADILQDGTESFDGSTLKRQPGQGKGANGKGGGGVPRRRTLLISKFTNGSAGTHGGGSGGGTCGVNTGSEYGTLPPQQRCRKIQQKLEELEAELNIKDQSQAGMKRMHVAYTQNPQLGAPAKVAEQLLQNQQEMHTLQTQIQRFKELLQSAQGELNQPLGGNPHQHQAAQQQMNNATTTSLSSPGSSPRGSTGNVAGKLKNGQQHHRGGRFNGGGTQMGSAEQHRASSYSEVSSISSADGLVMSSASSFNSGSDASSTAARTTSGTIYAQLPPMSAHPQQHQQMNGINGGADGGVLHQSASGTTLSSNGAANCAPAVAPPNNTDSDDFYEECDTPAAAASNGCPVPQQQSDMVLGTASALYAYDATPDEVGGTTISMKDGDELSLLERDVGDGWTRVRHVHSTAEGFVPTSYLDCAMGVTWVFESQRSEKALELLFEQAGATLQGQPKSFKVDCLWYKPQSQIAAQISGFFVLHHSHFPDSSFIINANRSVDGTAPSTAGRPSPVPPRATADRGFELQLDKFHNAGLVTDPTRYEVTGNEYRLKDFRLRVGTVATAGATVSVKGVVVEIEYAASNIVHQCRGLLEEIVEFFFGRPKVPEPEVFRRNSEQPDNYMAIDTLSQYLDIFSAIRKRSF</sequence>
<dbReference type="CDD" id="cd11911">
    <property type="entry name" value="SH3_CIP4-like"/>
    <property type="match status" value="1"/>
</dbReference>
<reference evidence="19" key="1">
    <citation type="submission" date="2013-12" db="EMBL/GenBank/DDBJ databases">
        <authorList>
            <person name="Aslett M."/>
        </authorList>
    </citation>
    <scope>NUCLEOTIDE SEQUENCE [LARGE SCALE GENOMIC DNA]</scope>
    <source>
        <strain evidence="19">Lindley</strain>
    </source>
</reference>
<dbReference type="SUPFAM" id="SSF50044">
    <property type="entry name" value="SH3-domain"/>
    <property type="match status" value="1"/>
</dbReference>
<dbReference type="AlphaFoldDB" id="A0A183CIH3"/>
<reference evidence="19" key="2">
    <citation type="submission" date="2014-05" db="EMBL/GenBank/DDBJ databases">
        <title>The genome and life-stage specific transcriptomes of Globodera pallida elucidate key aspects of plant parasitism by a cyst nematode.</title>
        <authorList>
            <person name="Cotton J.A."/>
            <person name="Lilley C.J."/>
            <person name="Jones L.M."/>
            <person name="Kikuchi T."/>
            <person name="Reid A.J."/>
            <person name="Thorpe P."/>
            <person name="Tsai I.J."/>
            <person name="Beasley H."/>
            <person name="Blok V."/>
            <person name="Cock P.J.A."/>
            <person name="Van den Akker S.E."/>
            <person name="Holroyd N."/>
            <person name="Hunt M."/>
            <person name="Mantelin S."/>
            <person name="Naghra H."/>
            <person name="Pain A."/>
            <person name="Palomares-Rius J.E."/>
            <person name="Zarowiecki M."/>
            <person name="Berriman M."/>
            <person name="Jones J.T."/>
            <person name="Urwin P.E."/>
        </authorList>
    </citation>
    <scope>NUCLEOTIDE SEQUENCE [LARGE SCALE GENOMIC DNA]</scope>
    <source>
        <strain evidence="19">Lindley</strain>
    </source>
</reference>
<evidence type="ECO:0000256" key="11">
    <source>
        <dbReference type="ARBA" id="ARBA00023136"/>
    </source>
</evidence>
<dbReference type="PANTHER" id="PTHR15735">
    <property type="entry name" value="FCH AND DOUBLE SH3 DOMAINS PROTEIN"/>
    <property type="match status" value="1"/>
</dbReference>
<evidence type="ECO:0000256" key="1">
    <source>
        <dbReference type="ARBA" id="ARBA00004123"/>
    </source>
</evidence>
<feature type="domain" description="F-BAR" evidence="17">
    <location>
        <begin position="20"/>
        <end position="283"/>
    </location>
</feature>
<evidence type="ECO:0000256" key="2">
    <source>
        <dbReference type="ARBA" id="ARBA00004236"/>
    </source>
</evidence>
<evidence type="ECO:0000256" key="8">
    <source>
        <dbReference type="ARBA" id="ARBA00022490"/>
    </source>
</evidence>
<dbReference type="InterPro" id="IPR001060">
    <property type="entry name" value="FCH_dom"/>
</dbReference>
<dbReference type="InterPro" id="IPR031160">
    <property type="entry name" value="F_BAR_dom"/>
</dbReference>
<feature type="compositionally biased region" description="Low complexity" evidence="15">
    <location>
        <begin position="472"/>
        <end position="501"/>
    </location>
</feature>
<keyword evidence="11" id="KW-0472">Membrane</keyword>
<feature type="region of interest" description="Disordered" evidence="15">
    <location>
        <begin position="462"/>
        <end position="540"/>
    </location>
</feature>
<dbReference type="GO" id="GO:0006357">
    <property type="term" value="P:regulation of transcription by RNA polymerase II"/>
    <property type="evidence" value="ECO:0007669"/>
    <property type="project" value="InterPro"/>
</dbReference>
<proteinExistence type="inferred from homology"/>
<keyword evidence="9" id="KW-0254">Endocytosis</keyword>
<evidence type="ECO:0000259" key="16">
    <source>
        <dbReference type="PROSITE" id="PS50002"/>
    </source>
</evidence>
<comment type="subcellular location">
    <subcellularLocation>
        <location evidence="2">Cell membrane</location>
    </subcellularLocation>
    <subcellularLocation>
        <location evidence="3">Cytoplasm</location>
    </subcellularLocation>
    <subcellularLocation>
        <location evidence="1">Nucleus</location>
    </subcellularLocation>
</comment>
<dbReference type="PROSITE" id="PS51741">
    <property type="entry name" value="F_BAR"/>
    <property type="match status" value="1"/>
</dbReference>
<evidence type="ECO:0000313" key="19">
    <source>
        <dbReference type="Proteomes" id="UP000050741"/>
    </source>
</evidence>
<dbReference type="InterPro" id="IPR027267">
    <property type="entry name" value="AH/BAR_dom_sf"/>
</dbReference>
<dbReference type="GO" id="GO:0006897">
    <property type="term" value="P:endocytosis"/>
    <property type="evidence" value="ECO:0007669"/>
    <property type="project" value="UniProtKB-KW"/>
</dbReference>
<evidence type="ECO:0000256" key="6">
    <source>
        <dbReference type="ARBA" id="ARBA00022443"/>
    </source>
</evidence>
<evidence type="ECO:0000259" key="17">
    <source>
        <dbReference type="PROSITE" id="PS51741"/>
    </source>
</evidence>
<dbReference type="InterPro" id="IPR057870">
    <property type="entry name" value="HR1_TOCA"/>
</dbReference>
<keyword evidence="10 14" id="KW-0175">Coiled coil</keyword>
<feature type="domain" description="REM-1" evidence="18">
    <location>
        <begin position="381"/>
        <end position="458"/>
    </location>
</feature>
<dbReference type="GO" id="GO:0007165">
    <property type="term" value="P:signal transduction"/>
    <property type="evidence" value="ECO:0007669"/>
    <property type="project" value="InterPro"/>
</dbReference>
<evidence type="ECO:0000259" key="18">
    <source>
        <dbReference type="PROSITE" id="PS51860"/>
    </source>
</evidence>
<dbReference type="Proteomes" id="UP000050741">
    <property type="component" value="Unassembled WGS sequence"/>
</dbReference>
<organism evidence="19 20">
    <name type="scientific">Globodera pallida</name>
    <name type="common">Potato cyst nematode worm</name>
    <name type="synonym">Heterodera pallida</name>
    <dbReference type="NCBI Taxonomy" id="36090"/>
    <lineage>
        <taxon>Eukaryota</taxon>
        <taxon>Metazoa</taxon>
        <taxon>Ecdysozoa</taxon>
        <taxon>Nematoda</taxon>
        <taxon>Chromadorea</taxon>
        <taxon>Rhabditida</taxon>
        <taxon>Tylenchina</taxon>
        <taxon>Tylenchomorpha</taxon>
        <taxon>Tylenchoidea</taxon>
        <taxon>Heteroderidae</taxon>
        <taxon>Heteroderinae</taxon>
        <taxon>Globodera</taxon>
    </lineage>
</organism>
<keyword evidence="7" id="KW-1003">Cell membrane</keyword>
<evidence type="ECO:0000256" key="4">
    <source>
        <dbReference type="ARBA" id="ARBA00009426"/>
    </source>
</evidence>
<dbReference type="Pfam" id="PF08612">
    <property type="entry name" value="Med20"/>
    <property type="match status" value="1"/>
</dbReference>
<evidence type="ECO:0000256" key="3">
    <source>
        <dbReference type="ARBA" id="ARBA00004496"/>
    </source>
</evidence>
<name>A0A183CIH3_GLOPA</name>
<accession>A0A183CIH3</accession>
<reference evidence="20" key="3">
    <citation type="submission" date="2016-06" db="UniProtKB">
        <authorList>
            <consortium name="WormBaseParasite"/>
        </authorList>
    </citation>
    <scope>IDENTIFICATION</scope>
</reference>
<dbReference type="GO" id="GO:0005886">
    <property type="term" value="C:plasma membrane"/>
    <property type="evidence" value="ECO:0007669"/>
    <property type="project" value="UniProtKB-SubCell"/>
</dbReference>
<dbReference type="InterPro" id="IPR013921">
    <property type="entry name" value="Mediator_Med20"/>
</dbReference>
<keyword evidence="12" id="KW-0539">Nucleus</keyword>
<evidence type="ECO:0000256" key="5">
    <source>
        <dbReference type="ARBA" id="ARBA00010743"/>
    </source>
</evidence>
<dbReference type="Gene3D" id="2.30.30.40">
    <property type="entry name" value="SH3 Domains"/>
    <property type="match status" value="1"/>
</dbReference>
<keyword evidence="8" id="KW-0963">Cytoplasm</keyword>
<dbReference type="PROSITE" id="PS51860">
    <property type="entry name" value="REM_1"/>
    <property type="match status" value="1"/>
</dbReference>
<evidence type="ECO:0000256" key="7">
    <source>
        <dbReference type="ARBA" id="ARBA00022475"/>
    </source>
</evidence>
<keyword evidence="19" id="KW-1185">Reference proteome</keyword>
<evidence type="ECO:0000256" key="15">
    <source>
        <dbReference type="SAM" id="MobiDB-lite"/>
    </source>
</evidence>
<dbReference type="SUPFAM" id="SSF103657">
    <property type="entry name" value="BAR/IMD domain-like"/>
    <property type="match status" value="1"/>
</dbReference>
<evidence type="ECO:0000313" key="20">
    <source>
        <dbReference type="WBParaSite" id="GPLIN_001267900"/>
    </source>
</evidence>
<evidence type="ECO:0000256" key="10">
    <source>
        <dbReference type="ARBA" id="ARBA00023054"/>
    </source>
</evidence>
<feature type="compositionally biased region" description="Gly residues" evidence="15">
    <location>
        <begin position="331"/>
        <end position="343"/>
    </location>
</feature>
<protein>
    <submittedName>
        <fullName evidence="20">Mediator of RNA polymerase II transcription subunit 20</fullName>
    </submittedName>
</protein>
<dbReference type="Pfam" id="PF25610">
    <property type="entry name" value="HR1_TOCA"/>
    <property type="match status" value="1"/>
</dbReference>
<dbReference type="Pfam" id="PF00611">
    <property type="entry name" value="FCH"/>
    <property type="match status" value="1"/>
</dbReference>
<feature type="region of interest" description="Disordered" evidence="15">
    <location>
        <begin position="317"/>
        <end position="344"/>
    </location>
</feature>
<dbReference type="PROSITE" id="PS50002">
    <property type="entry name" value="SH3"/>
    <property type="match status" value="1"/>
</dbReference>
<dbReference type="InterPro" id="IPR011072">
    <property type="entry name" value="HR1_rho-bd"/>
</dbReference>
<evidence type="ECO:0000256" key="12">
    <source>
        <dbReference type="ARBA" id="ARBA00023242"/>
    </source>
</evidence>
<dbReference type="Gene3D" id="1.20.1270.60">
    <property type="entry name" value="Arfaptin homology (AH) domain/BAR domain"/>
    <property type="match status" value="1"/>
</dbReference>
<comment type="similarity">
    <text evidence="5">Belongs to the Mediator complex subunit 20 family.</text>
</comment>
<evidence type="ECO:0000256" key="13">
    <source>
        <dbReference type="PROSITE-ProRule" id="PRU00192"/>
    </source>
</evidence>
<dbReference type="InterPro" id="IPR001452">
    <property type="entry name" value="SH3_domain"/>
</dbReference>
<dbReference type="SMART" id="SM00055">
    <property type="entry name" value="FCH"/>
    <property type="match status" value="1"/>
</dbReference>
<evidence type="ECO:0000256" key="14">
    <source>
        <dbReference type="PROSITE-ProRule" id="PRU01077"/>
    </source>
</evidence>